<dbReference type="GO" id="GO:0016787">
    <property type="term" value="F:hydrolase activity"/>
    <property type="evidence" value="ECO:0007669"/>
    <property type="project" value="UniProtKB-KW"/>
</dbReference>
<dbReference type="EMBL" id="SJZJ01000011">
    <property type="protein sequence ID" value="TCJ28374.1"/>
    <property type="molecule type" value="Genomic_DNA"/>
</dbReference>
<dbReference type="SUPFAM" id="SSF53474">
    <property type="entry name" value="alpha/beta-Hydrolases"/>
    <property type="match status" value="1"/>
</dbReference>
<sequence>MGIGSRYYKPLVAAFEEIGWDAIALTRRGFEDKTVTASRRLDWSYMDEIDDIHDAVAEARTTYPGRPVLLLGHSLGGQLTAGFMMTGGAVDGVITVGGAIPHYRLFPYAGVHLALMGAVIVPALTATFGYLPKPAFGGPGARTLMREWASMALTGRTPFPEGKPISVPSLVVSLDNDSLAPYKAVEAFGKNMFDRDALTRWHYTDAEVPVGATNDHVAWVRTPETVVSKIHLWWDAETGQSSGF</sequence>
<evidence type="ECO:0000313" key="3">
    <source>
        <dbReference type="Proteomes" id="UP000295453"/>
    </source>
</evidence>
<name>A0A4R1CBB0_9ACTN</name>
<organism evidence="2 3">
    <name type="scientific">Nocardioides jejuensis</name>
    <dbReference type="NCBI Taxonomy" id="2502782"/>
    <lineage>
        <taxon>Bacteria</taxon>
        <taxon>Bacillati</taxon>
        <taxon>Actinomycetota</taxon>
        <taxon>Actinomycetes</taxon>
        <taxon>Propionibacteriales</taxon>
        <taxon>Nocardioidaceae</taxon>
        <taxon>Nocardioides</taxon>
    </lineage>
</organism>
<evidence type="ECO:0000259" key="1">
    <source>
        <dbReference type="Pfam" id="PF12146"/>
    </source>
</evidence>
<feature type="domain" description="Serine aminopeptidase S33" evidence="1">
    <location>
        <begin position="5"/>
        <end position="123"/>
    </location>
</feature>
<dbReference type="OrthoDB" id="4536625at2"/>
<protein>
    <submittedName>
        <fullName evidence="2">Alpha/beta fold hydrolase</fullName>
    </submittedName>
</protein>
<dbReference type="Gene3D" id="3.40.50.1820">
    <property type="entry name" value="alpha/beta hydrolase"/>
    <property type="match status" value="1"/>
</dbReference>
<reference evidence="2 3" key="1">
    <citation type="submission" date="2019-03" db="EMBL/GenBank/DDBJ databases">
        <authorList>
            <person name="Kim M.K.M."/>
        </authorList>
    </citation>
    <scope>NUCLEOTIDE SEQUENCE [LARGE SCALE GENOMIC DNA]</scope>
    <source>
        <strain evidence="2 3">18JY15-6</strain>
    </source>
</reference>
<keyword evidence="2" id="KW-0378">Hydrolase</keyword>
<gene>
    <name evidence="2" type="ORF">EPD65_08485</name>
</gene>
<evidence type="ECO:0000313" key="2">
    <source>
        <dbReference type="EMBL" id="TCJ28374.1"/>
    </source>
</evidence>
<dbReference type="AlphaFoldDB" id="A0A4R1CBB0"/>
<accession>A0A4R1CBB0</accession>
<dbReference type="InterPro" id="IPR029058">
    <property type="entry name" value="AB_hydrolase_fold"/>
</dbReference>
<dbReference type="Proteomes" id="UP000295453">
    <property type="component" value="Unassembled WGS sequence"/>
</dbReference>
<keyword evidence="3" id="KW-1185">Reference proteome</keyword>
<comment type="caution">
    <text evidence="2">The sequence shown here is derived from an EMBL/GenBank/DDBJ whole genome shotgun (WGS) entry which is preliminary data.</text>
</comment>
<proteinExistence type="predicted"/>
<dbReference type="Pfam" id="PF12146">
    <property type="entry name" value="Hydrolase_4"/>
    <property type="match status" value="1"/>
</dbReference>
<dbReference type="InterPro" id="IPR022742">
    <property type="entry name" value="Hydrolase_4"/>
</dbReference>